<name>A0ABN9M0E7_9NEOB</name>
<protein>
    <submittedName>
        <fullName evidence="1">Uncharacterized protein</fullName>
    </submittedName>
</protein>
<evidence type="ECO:0000313" key="2">
    <source>
        <dbReference type="Proteomes" id="UP001176940"/>
    </source>
</evidence>
<proteinExistence type="predicted"/>
<reference evidence="1" key="1">
    <citation type="submission" date="2023-07" db="EMBL/GenBank/DDBJ databases">
        <authorList>
            <person name="Stuckert A."/>
        </authorList>
    </citation>
    <scope>NUCLEOTIDE SEQUENCE</scope>
</reference>
<dbReference type="Proteomes" id="UP001176940">
    <property type="component" value="Unassembled WGS sequence"/>
</dbReference>
<evidence type="ECO:0000313" key="1">
    <source>
        <dbReference type="EMBL" id="CAJ0955671.1"/>
    </source>
</evidence>
<accession>A0ABN9M0E7</accession>
<keyword evidence="2" id="KW-1185">Reference proteome</keyword>
<dbReference type="EMBL" id="CAUEEQ010040584">
    <property type="protein sequence ID" value="CAJ0955671.1"/>
    <property type="molecule type" value="Genomic_DNA"/>
</dbReference>
<sequence>MGHLTTARIFTAQNMMKRQGYVLKEMIAPSYTEQQVTQKEDTTCAITKLASASMRQTLRVIVPKMVSTAPLPMVPMISAHQYMT</sequence>
<gene>
    <name evidence="1" type="ORF">RIMI_LOCUS15219786</name>
</gene>
<comment type="caution">
    <text evidence="1">The sequence shown here is derived from an EMBL/GenBank/DDBJ whole genome shotgun (WGS) entry which is preliminary data.</text>
</comment>
<organism evidence="1 2">
    <name type="scientific">Ranitomeya imitator</name>
    <name type="common">mimic poison frog</name>
    <dbReference type="NCBI Taxonomy" id="111125"/>
    <lineage>
        <taxon>Eukaryota</taxon>
        <taxon>Metazoa</taxon>
        <taxon>Chordata</taxon>
        <taxon>Craniata</taxon>
        <taxon>Vertebrata</taxon>
        <taxon>Euteleostomi</taxon>
        <taxon>Amphibia</taxon>
        <taxon>Batrachia</taxon>
        <taxon>Anura</taxon>
        <taxon>Neobatrachia</taxon>
        <taxon>Hyloidea</taxon>
        <taxon>Dendrobatidae</taxon>
        <taxon>Dendrobatinae</taxon>
        <taxon>Ranitomeya</taxon>
    </lineage>
</organism>